<comment type="similarity">
    <text evidence="2 9">Belongs to the class-I pyridine nucleotide-disulfide oxidoreductase family.</text>
</comment>
<evidence type="ECO:0000259" key="10">
    <source>
        <dbReference type="Pfam" id="PF02852"/>
    </source>
</evidence>
<dbReference type="InterPro" id="IPR004099">
    <property type="entry name" value="Pyr_nucl-diS_OxRdtase_dimer"/>
</dbReference>
<evidence type="ECO:0000256" key="7">
    <source>
        <dbReference type="ARBA" id="ARBA00023157"/>
    </source>
</evidence>
<keyword evidence="7" id="KW-1015">Disulfide bond</keyword>
<gene>
    <name evidence="12" type="primary">merA</name>
    <name evidence="12" type="ORF">GCM10022377_02560</name>
</gene>
<dbReference type="PRINTS" id="PR00368">
    <property type="entry name" value="FADPNR"/>
</dbReference>
<keyword evidence="8 9" id="KW-0676">Redox-active center</keyword>
<evidence type="ECO:0000256" key="8">
    <source>
        <dbReference type="ARBA" id="ARBA00023284"/>
    </source>
</evidence>
<evidence type="ECO:0000256" key="5">
    <source>
        <dbReference type="ARBA" id="ARBA00022857"/>
    </source>
</evidence>
<keyword evidence="5" id="KW-0521">NADP</keyword>
<evidence type="ECO:0000259" key="11">
    <source>
        <dbReference type="Pfam" id="PF07992"/>
    </source>
</evidence>
<evidence type="ECO:0000256" key="3">
    <source>
        <dbReference type="ARBA" id="ARBA00022630"/>
    </source>
</evidence>
<dbReference type="InterPro" id="IPR012999">
    <property type="entry name" value="Pyr_OxRdtase_I_AS"/>
</dbReference>
<dbReference type="Pfam" id="PF02852">
    <property type="entry name" value="Pyr_redox_dim"/>
    <property type="match status" value="1"/>
</dbReference>
<dbReference type="PANTHER" id="PTHR43014:SF2">
    <property type="entry name" value="MERCURIC REDUCTASE"/>
    <property type="match status" value="1"/>
</dbReference>
<keyword evidence="3 9" id="KW-0285">Flavoprotein</keyword>
<evidence type="ECO:0000313" key="13">
    <source>
        <dbReference type="Proteomes" id="UP001501536"/>
    </source>
</evidence>
<dbReference type="EMBL" id="BAABCJ010000001">
    <property type="protein sequence ID" value="GAA3693431.1"/>
    <property type="molecule type" value="Genomic_DNA"/>
</dbReference>
<protein>
    <submittedName>
        <fullName evidence="12">Mercury(II) reductase</fullName>
    </submittedName>
</protein>
<dbReference type="Gene3D" id="3.50.50.60">
    <property type="entry name" value="FAD/NAD(P)-binding domain"/>
    <property type="match status" value="2"/>
</dbReference>
<comment type="caution">
    <text evidence="12">The sequence shown here is derived from an EMBL/GenBank/DDBJ whole genome shotgun (WGS) entry which is preliminary data.</text>
</comment>
<name>A0ABP7CR06_9MICC</name>
<comment type="cofactor">
    <cofactor evidence="1">
        <name>FAD</name>
        <dbReference type="ChEBI" id="CHEBI:57692"/>
    </cofactor>
</comment>
<keyword evidence="6 9" id="KW-0560">Oxidoreductase</keyword>
<dbReference type="PROSITE" id="PS00076">
    <property type="entry name" value="PYRIDINE_REDOX_1"/>
    <property type="match status" value="1"/>
</dbReference>
<reference evidence="13" key="1">
    <citation type="journal article" date="2019" name="Int. J. Syst. Evol. Microbiol.">
        <title>The Global Catalogue of Microorganisms (GCM) 10K type strain sequencing project: providing services to taxonomists for standard genome sequencing and annotation.</title>
        <authorList>
            <consortium name="The Broad Institute Genomics Platform"/>
            <consortium name="The Broad Institute Genome Sequencing Center for Infectious Disease"/>
            <person name="Wu L."/>
            <person name="Ma J."/>
        </authorList>
    </citation>
    <scope>NUCLEOTIDE SEQUENCE [LARGE SCALE GENOMIC DNA]</scope>
    <source>
        <strain evidence="13">JCM 16961</strain>
    </source>
</reference>
<evidence type="ECO:0000313" key="12">
    <source>
        <dbReference type="EMBL" id="GAA3693431.1"/>
    </source>
</evidence>
<dbReference type="SUPFAM" id="SSF51905">
    <property type="entry name" value="FAD/NAD(P)-binding domain"/>
    <property type="match status" value="1"/>
</dbReference>
<dbReference type="PRINTS" id="PR00411">
    <property type="entry name" value="PNDRDTASEI"/>
</dbReference>
<evidence type="ECO:0000256" key="2">
    <source>
        <dbReference type="ARBA" id="ARBA00007532"/>
    </source>
</evidence>
<feature type="domain" description="FAD/NAD(P)-binding" evidence="11">
    <location>
        <begin position="11"/>
        <end position="338"/>
    </location>
</feature>
<dbReference type="RefSeq" id="WP_344878826.1">
    <property type="nucleotide sequence ID" value="NZ_BAABCJ010000001.1"/>
</dbReference>
<dbReference type="SUPFAM" id="SSF55424">
    <property type="entry name" value="FAD/NAD-linked reductases, dimerisation (C-terminal) domain"/>
    <property type="match status" value="1"/>
</dbReference>
<dbReference type="Pfam" id="PF07992">
    <property type="entry name" value="Pyr_redox_2"/>
    <property type="match status" value="1"/>
</dbReference>
<proteinExistence type="inferred from homology"/>
<keyword evidence="4 9" id="KW-0274">FAD</keyword>
<organism evidence="12 13">
    <name type="scientific">Zhihengliuella alba</name>
    <dbReference type="NCBI Taxonomy" id="547018"/>
    <lineage>
        <taxon>Bacteria</taxon>
        <taxon>Bacillati</taxon>
        <taxon>Actinomycetota</taxon>
        <taxon>Actinomycetes</taxon>
        <taxon>Micrococcales</taxon>
        <taxon>Micrococcaceae</taxon>
        <taxon>Zhihengliuella</taxon>
    </lineage>
</organism>
<evidence type="ECO:0000256" key="9">
    <source>
        <dbReference type="RuleBase" id="RU003691"/>
    </source>
</evidence>
<sequence length="484" mass="49334">MGAAVSTASDYDLAVIGGGSAASAAAETARALGKTAVMIERGRAGGTCLNVGCVPSKMLLSAAEAHYSAGASRYPGVATSADAVDLEALVSWKDRFADERRQADHVDGPIAVGIDVLRGDARLLPGAVDAPVEIAVAGEDGTTRTASARSVVVATGAVPRIPQVAGLEDVDYLTSAEAMSLSEVPDSVLVVGGNAVGLEQAQWLSHLGAKVTVLQLPSRIAPQEQPEISVALKEALTEQGIEILEDADLFEVGKDGGAVVGTAMVAGVAREVHAERILIAAGREPATAGLGLEVIGVETGPRGEITVDDHLRTTHPRIWAAGDVTGAAQFVYVAGTEGAIAAENAVTGSSRSIDYAILPRVTFTSPQLASVGITTEQAAAEGIDVDVRELPLMAVPRAAINGESAGKAVLISDRRDGKVRGFHMVGDSAGDVVTAAAYAIAGGLTVEQIASLWAPFLTMSEALRITAQSAPRSASLLQEAAVTS</sequence>
<dbReference type="InterPro" id="IPR023753">
    <property type="entry name" value="FAD/NAD-binding_dom"/>
</dbReference>
<dbReference type="InterPro" id="IPR016156">
    <property type="entry name" value="FAD/NAD-linked_Rdtase_dimer_sf"/>
</dbReference>
<evidence type="ECO:0000256" key="4">
    <source>
        <dbReference type="ARBA" id="ARBA00022827"/>
    </source>
</evidence>
<dbReference type="PANTHER" id="PTHR43014">
    <property type="entry name" value="MERCURIC REDUCTASE"/>
    <property type="match status" value="1"/>
</dbReference>
<dbReference type="Gene3D" id="3.30.390.30">
    <property type="match status" value="1"/>
</dbReference>
<accession>A0ABP7CR06</accession>
<evidence type="ECO:0000256" key="6">
    <source>
        <dbReference type="ARBA" id="ARBA00023002"/>
    </source>
</evidence>
<dbReference type="PIRSF" id="PIRSF000350">
    <property type="entry name" value="Mercury_reductase_MerA"/>
    <property type="match status" value="1"/>
</dbReference>
<keyword evidence="13" id="KW-1185">Reference proteome</keyword>
<dbReference type="InterPro" id="IPR001100">
    <property type="entry name" value="Pyr_nuc-diS_OxRdtase"/>
</dbReference>
<feature type="domain" description="Pyridine nucleotide-disulphide oxidoreductase dimerisation" evidence="10">
    <location>
        <begin position="359"/>
        <end position="464"/>
    </location>
</feature>
<dbReference type="Proteomes" id="UP001501536">
    <property type="component" value="Unassembled WGS sequence"/>
</dbReference>
<evidence type="ECO:0000256" key="1">
    <source>
        <dbReference type="ARBA" id="ARBA00001974"/>
    </source>
</evidence>
<dbReference type="InterPro" id="IPR036188">
    <property type="entry name" value="FAD/NAD-bd_sf"/>
</dbReference>